<protein>
    <recommendedName>
        <fullName evidence="3">Peptidase C45 hydrolase domain-containing protein</fullName>
    </recommendedName>
</protein>
<dbReference type="Gene3D" id="1.20.5.110">
    <property type="match status" value="1"/>
</dbReference>
<feature type="compositionally biased region" description="Polar residues" evidence="1">
    <location>
        <begin position="456"/>
        <end position="483"/>
    </location>
</feature>
<keyword evidence="2" id="KW-0472">Membrane</keyword>
<dbReference type="EMBL" id="CAJPIJ010000146">
    <property type="protein sequence ID" value="CAG1989155.1"/>
    <property type="molecule type" value="Genomic_DNA"/>
</dbReference>
<reference evidence="5" key="1">
    <citation type="submission" date="2019-04" db="EMBL/GenBank/DDBJ databases">
        <authorList>
            <person name="Melise S."/>
            <person name="Noan J."/>
            <person name="Okalmin O."/>
        </authorList>
    </citation>
    <scope>NUCLEOTIDE SEQUENCE</scope>
    <source>
        <strain evidence="5">FN9</strain>
    </source>
</reference>
<sequence length="581" mass="64389">MLEVRCSGTPYEIGHRHGTAAKDKVNGSISFYEDLFQETCSMNWGAVRQEAEKYIEPLRRISLRHVEEMQGLADGAGVDLLDIIALNVRTEITFSLYTDDATTPIQTDGCTGVAYRQPNGQMLLAQNWDWQPKQSPNLLICHISQPGTDMPNISMVTEAGVIGKIGINSAGVGTVLNAIRARGVDNTKLPIHLALRTALESRSAREAAGKLYKLGTAGSGHILVSDPREALGLECTSIGIKEINLDSNGALVHTNHLLLEHPGVDEPGWLPDSKVRFARMSELVQDKLASDSINHDSLFELFKDEQGYPASINRNVTAHRDGTTTLFNINMDLAKGKAMNIAYNSALRQSKSLAAELQNLNTKPQASPSEIGNVSASIATFTKTLDDYQSLARQEIVPKKQEEAFARVKRFRENLSDFRGQIDSLKKAREDAQHQANRTELLGRRPYNATPENPYANATTTNTHSTFQPRHPPQSNGPLTTGSPDEMREAHAFREQNFFSNTNQALDDYIARGQAVLGDLGQQREMLKSTQKRLYSVANTLGVSGDTIRMVERRAKEDKWIFAAGVVIFFLFCWLVLHFLR</sequence>
<gene>
    <name evidence="5" type="ORF">FUG_LOCUS477700</name>
    <name evidence="4" type="ORF">MDCFG202_LOCUS307036</name>
</gene>
<feature type="region of interest" description="Disordered" evidence="1">
    <location>
        <begin position="427"/>
        <end position="485"/>
    </location>
</feature>
<dbReference type="InterPro" id="IPR047794">
    <property type="entry name" value="C45_proenzyme-like"/>
</dbReference>
<dbReference type="EMBL" id="CAAKMV010000163">
    <property type="protein sequence ID" value="VIO62761.1"/>
    <property type="molecule type" value="Genomic_DNA"/>
</dbReference>
<dbReference type="AlphaFoldDB" id="A0A4E9EI20"/>
<dbReference type="InterPro" id="IPR047801">
    <property type="entry name" value="Peptidase_C45"/>
</dbReference>
<reference evidence="4" key="2">
    <citation type="submission" date="2021-03" db="EMBL/GenBank/DDBJ databases">
        <authorList>
            <person name="Alouane T."/>
            <person name="Langin T."/>
            <person name="Bonhomme L."/>
        </authorList>
    </citation>
    <scope>NUCLEOTIDE SEQUENCE</scope>
    <source>
        <strain evidence="4">MDC_Fg202</strain>
    </source>
</reference>
<accession>A0A4E9EI20</accession>
<dbReference type="Gene3D" id="3.60.60.10">
    <property type="entry name" value="Penicillin V Acylase, Chain A"/>
    <property type="match status" value="1"/>
</dbReference>
<dbReference type="Proteomes" id="UP000746612">
    <property type="component" value="Unassembled WGS sequence"/>
</dbReference>
<dbReference type="NCBIfam" id="NF040521">
    <property type="entry name" value="C45_proenzyme"/>
    <property type="match status" value="1"/>
</dbReference>
<evidence type="ECO:0000256" key="1">
    <source>
        <dbReference type="SAM" id="MobiDB-lite"/>
    </source>
</evidence>
<organism evidence="5">
    <name type="scientific">Gibberella zeae</name>
    <name type="common">Wheat head blight fungus</name>
    <name type="synonym">Fusarium graminearum</name>
    <dbReference type="NCBI Taxonomy" id="5518"/>
    <lineage>
        <taxon>Eukaryota</taxon>
        <taxon>Fungi</taxon>
        <taxon>Dikarya</taxon>
        <taxon>Ascomycota</taxon>
        <taxon>Pezizomycotina</taxon>
        <taxon>Sordariomycetes</taxon>
        <taxon>Hypocreomycetidae</taxon>
        <taxon>Hypocreales</taxon>
        <taxon>Nectriaceae</taxon>
        <taxon>Fusarium</taxon>
    </lineage>
</organism>
<feature type="domain" description="Peptidase C45 hydrolase" evidence="3">
    <location>
        <begin position="116"/>
        <end position="339"/>
    </location>
</feature>
<evidence type="ECO:0000259" key="3">
    <source>
        <dbReference type="Pfam" id="PF03417"/>
    </source>
</evidence>
<evidence type="ECO:0000313" key="5">
    <source>
        <dbReference type="EMBL" id="VIO62761.1"/>
    </source>
</evidence>
<evidence type="ECO:0000313" key="4">
    <source>
        <dbReference type="EMBL" id="CAG1989155.1"/>
    </source>
</evidence>
<dbReference type="PANTHER" id="PTHR34180:SF1">
    <property type="entry name" value="BETA-ALANYL-DOPAMINE_CARCININE HYDROLASE"/>
    <property type="match status" value="1"/>
</dbReference>
<keyword evidence="2" id="KW-0812">Transmembrane</keyword>
<dbReference type="Pfam" id="PF03417">
    <property type="entry name" value="AAT"/>
    <property type="match status" value="1"/>
</dbReference>
<proteinExistence type="predicted"/>
<dbReference type="FunFam" id="1.20.5.110:FF:000054">
    <property type="entry name" value="Protein transport protein BOS1"/>
    <property type="match status" value="1"/>
</dbReference>
<evidence type="ECO:0000256" key="2">
    <source>
        <dbReference type="SAM" id="Phobius"/>
    </source>
</evidence>
<dbReference type="PANTHER" id="PTHR34180">
    <property type="entry name" value="PEPTIDASE C45"/>
    <property type="match status" value="1"/>
</dbReference>
<dbReference type="InterPro" id="IPR005079">
    <property type="entry name" value="Peptidase_C45_hydrolase"/>
</dbReference>
<keyword evidence="2" id="KW-1133">Transmembrane helix</keyword>
<dbReference type="Pfam" id="PF12352">
    <property type="entry name" value="V-SNARE_C"/>
    <property type="match status" value="1"/>
</dbReference>
<dbReference type="CDD" id="cd15863">
    <property type="entry name" value="SNARE_GS27"/>
    <property type="match status" value="1"/>
</dbReference>
<dbReference type="Gene3D" id="1.10.10.2120">
    <property type="match status" value="1"/>
</dbReference>
<feature type="transmembrane region" description="Helical" evidence="2">
    <location>
        <begin position="560"/>
        <end position="580"/>
    </location>
</feature>
<name>A0A4E9EI20_GIBZA</name>